<keyword evidence="1" id="KW-0812">Transmembrane</keyword>
<reference evidence="3 4" key="2">
    <citation type="journal article" date="2020" name="Cell Rep.">
        <title>Acquisition and Adaptation of Ultra-small Parasitic Reduced Genome Bacteria to Mammalian Hosts.</title>
        <authorList>
            <person name="McLean J.S."/>
            <person name="Bor B."/>
            <person name="Kerns K.A."/>
            <person name="Liu Q."/>
            <person name="To T.T."/>
            <person name="Solden L."/>
            <person name="Hendrickson E.L."/>
            <person name="Wrighton K."/>
            <person name="Shi W."/>
            <person name="He X."/>
        </authorList>
    </citation>
    <scope>NUCLEOTIDE SEQUENCE [LARGE SCALE GENOMIC DNA]</scope>
    <source>
        <strain evidence="3 4">TM7_CMJM_G6_1_HOT_870</strain>
    </source>
</reference>
<dbReference type="PROSITE" id="PS50231">
    <property type="entry name" value="RICIN_B_LECTIN"/>
    <property type="match status" value="2"/>
</dbReference>
<evidence type="ECO:0000259" key="2">
    <source>
        <dbReference type="SMART" id="SM00458"/>
    </source>
</evidence>
<feature type="domain" description="Ricin B lectin" evidence="2">
    <location>
        <begin position="351"/>
        <end position="492"/>
    </location>
</feature>
<name>A0ABY0FH73_9BACT</name>
<dbReference type="InterPro" id="IPR035992">
    <property type="entry name" value="Ricin_B-like_lectins"/>
</dbReference>
<comment type="caution">
    <text evidence="3">The sequence shown here is derived from an EMBL/GenBank/DDBJ whole genome shotgun (WGS) entry which is preliminary data.</text>
</comment>
<dbReference type="EMBL" id="PRLK01000014">
    <property type="protein sequence ID" value="RYC72300.1"/>
    <property type="molecule type" value="Genomic_DNA"/>
</dbReference>
<gene>
    <name evidence="3" type="ORF">G6CMJM_00609</name>
</gene>
<dbReference type="CDD" id="cd00161">
    <property type="entry name" value="beta-trefoil_Ricin-like"/>
    <property type="match status" value="3"/>
</dbReference>
<feature type="transmembrane region" description="Helical" evidence="1">
    <location>
        <begin position="12"/>
        <end position="30"/>
    </location>
</feature>
<keyword evidence="1" id="KW-0472">Membrane</keyword>
<reference evidence="3 4" key="1">
    <citation type="journal article" date="2018" name="bioRxiv">
        <title>Evidence of independent acquisition and adaption of ultra-small bacteria to human hosts across the highly diverse yet reduced genomes of the phylum Saccharibacteria.</title>
        <authorList>
            <person name="McLean J.S."/>
            <person name="Bor B."/>
            <person name="To T.T."/>
            <person name="Liu Q."/>
            <person name="Kearns K.A."/>
            <person name="Solden L.M."/>
            <person name="Wrighton K.C."/>
            <person name="He X."/>
            <person name="Shi W."/>
        </authorList>
    </citation>
    <scope>NUCLEOTIDE SEQUENCE [LARGE SCALE GENOMIC DNA]</scope>
    <source>
        <strain evidence="3 4">TM7_CMJM_G6_1_HOT_870</strain>
    </source>
</reference>
<sequence length="725" mass="82261">MKLNLKSNRKKYLFIFLPILLSVIGVAYMLSKANAISAKEFNAGNIISDSIFYNKNSMSVQQIQNFLDWQIGHCDIWGTEKSGYGNLTNAQYAQQVKGWQGPPYSCINTYHENPNTGETSFEKGGGWFEGGISAAQMIYNAAQEYNINPQVLLVMLKKESIGPLTADKWALKMQYKYAMGYACPDSGPGYSANCDNNKAGLYKQINLAAWQLNYYRNNANSYRYKIGWNDIQYSPNPSCGTKRVYIQNIATLSLYIYTPYTPNNEALNNYPGTANCGAYGNRNFFMFFNEWFGSTIDPSERIGQPVKSNVEVSPLTNTIKNTASKFLNSDLLSSDYSNNLSHQWLFEKTSDGFYVIKNKLTNKVIDMPGGINAKNGTKLVTWEYNGGCHQKWSIINRDGKVNILSSCNSNKAIDLNPINQNGIKPVVWDNHSGDVQKWLVEPNDSNFNIININTSKKYNLINYSDKYIDYTYDNRAVIWSPTKNKNQEYIFIKDNSTGFYYIKTNYTDKFLSIDSESPINGTNISFKDKNQSCSQKWQVILQDGYHKIISACNKNQAIDINPNNVDGSSFKTWKRNNGIPQKIKIVEIDENNLEEKVFTIKNTASKFLNSDLLSSDYSNNLSHQWLFEKTSDGFYVIKNKLTNKVIDMPGGINAKNGTKLVTWEYNGGCHQKWSIINRDGKVNILSSCNSNKAIDLNPINQNGIKPVVWDNHSGDVQKWLVERKQ</sequence>
<dbReference type="SMART" id="SM00458">
    <property type="entry name" value="RICIN"/>
    <property type="match status" value="2"/>
</dbReference>
<dbReference type="Gene3D" id="2.80.10.50">
    <property type="match status" value="3"/>
</dbReference>
<dbReference type="Pfam" id="PF14200">
    <property type="entry name" value="RicinB_lectin_2"/>
    <property type="match status" value="2"/>
</dbReference>
<keyword evidence="1" id="KW-1133">Transmembrane helix</keyword>
<dbReference type="SUPFAM" id="SSF50370">
    <property type="entry name" value="Ricin B-like lectins"/>
    <property type="match status" value="3"/>
</dbReference>
<dbReference type="Proteomes" id="UP001190925">
    <property type="component" value="Unassembled WGS sequence"/>
</dbReference>
<keyword evidence="4" id="KW-1185">Reference proteome</keyword>
<evidence type="ECO:0000313" key="4">
    <source>
        <dbReference type="Proteomes" id="UP001190925"/>
    </source>
</evidence>
<organism evidence="3 4">
    <name type="scientific">Candidatus Nanogingivalis gingivitcus</name>
    <dbReference type="NCBI Taxonomy" id="2171992"/>
    <lineage>
        <taxon>Bacteria</taxon>
        <taxon>Candidatus Saccharimonadota</taxon>
        <taxon>Candidatus Nanosyncoccalia</taxon>
        <taxon>Candidatus Nanogingivales</taxon>
        <taxon>Candidatus Nanogingivalaceae</taxon>
        <taxon>Candidatus Nanogingivalis</taxon>
    </lineage>
</organism>
<evidence type="ECO:0000256" key="1">
    <source>
        <dbReference type="SAM" id="Phobius"/>
    </source>
</evidence>
<accession>A0ABY0FH73</accession>
<dbReference type="InterPro" id="IPR000772">
    <property type="entry name" value="Ricin_B_lectin"/>
</dbReference>
<feature type="domain" description="Ricin B lectin" evidence="2">
    <location>
        <begin position="498"/>
        <end position="676"/>
    </location>
</feature>
<protein>
    <recommendedName>
        <fullName evidence="2">Ricin B lectin domain-containing protein</fullName>
    </recommendedName>
</protein>
<evidence type="ECO:0000313" key="3">
    <source>
        <dbReference type="EMBL" id="RYC72300.1"/>
    </source>
</evidence>
<proteinExistence type="predicted"/>